<sequence>MENDHTNFYEEDIRELKEGLTPFPEDIFVADQAWLSSYVLPLISVDLGILWPDLKGTVVHLLNPTEPYEGVIGEKTTDFYTEFCTENWMAFRLTEDNKYAFLGKEEYFLSAPKHQHDIDADFTEHINTIRENYRRTKARFKMTGQLLPWQEDNPQSFLDRLGGELWEGNWTFMAPVPPAFEMNVDESGEDLRNEGISISYQDKEFLYVGEVSGYNYCGKGADAILMFYEPESRIVLFTYDWT</sequence>
<protein>
    <recommendedName>
        <fullName evidence="3">DUF1963 domain-containing protein</fullName>
    </recommendedName>
</protein>
<name>A0ABU0TMX3_9FLAO</name>
<dbReference type="RefSeq" id="WP_307451197.1">
    <property type="nucleotide sequence ID" value="NZ_JAUTAL010000001.1"/>
</dbReference>
<evidence type="ECO:0000313" key="2">
    <source>
        <dbReference type="Proteomes" id="UP001225072"/>
    </source>
</evidence>
<reference evidence="1 2" key="1">
    <citation type="submission" date="2023-07" db="EMBL/GenBank/DDBJ databases">
        <title>Functional and genomic diversity of the sorghum phyllosphere microbiome.</title>
        <authorList>
            <person name="Shade A."/>
        </authorList>
    </citation>
    <scope>NUCLEOTIDE SEQUENCE [LARGE SCALE GENOMIC DNA]</scope>
    <source>
        <strain evidence="1 2">SORGH_AS_1064</strain>
    </source>
</reference>
<evidence type="ECO:0008006" key="3">
    <source>
        <dbReference type="Google" id="ProtNLM"/>
    </source>
</evidence>
<proteinExistence type="predicted"/>
<evidence type="ECO:0000313" key="1">
    <source>
        <dbReference type="EMBL" id="MDQ1097578.1"/>
    </source>
</evidence>
<dbReference type="Proteomes" id="UP001225072">
    <property type="component" value="Unassembled WGS sequence"/>
</dbReference>
<gene>
    <name evidence="1" type="ORF">QE404_002725</name>
</gene>
<accession>A0ABU0TMX3</accession>
<organism evidence="1 2">
    <name type="scientific">Chryseobacterium camelliae</name>
    <dbReference type="NCBI Taxonomy" id="1265445"/>
    <lineage>
        <taxon>Bacteria</taxon>
        <taxon>Pseudomonadati</taxon>
        <taxon>Bacteroidota</taxon>
        <taxon>Flavobacteriia</taxon>
        <taxon>Flavobacteriales</taxon>
        <taxon>Weeksellaceae</taxon>
        <taxon>Chryseobacterium group</taxon>
        <taxon>Chryseobacterium</taxon>
    </lineage>
</organism>
<keyword evidence="2" id="KW-1185">Reference proteome</keyword>
<comment type="caution">
    <text evidence="1">The sequence shown here is derived from an EMBL/GenBank/DDBJ whole genome shotgun (WGS) entry which is preliminary data.</text>
</comment>
<dbReference type="EMBL" id="JAUTAL010000001">
    <property type="protein sequence ID" value="MDQ1097578.1"/>
    <property type="molecule type" value="Genomic_DNA"/>
</dbReference>